<dbReference type="PROSITE" id="PS01279">
    <property type="entry name" value="PCMT"/>
    <property type="match status" value="1"/>
</dbReference>
<dbReference type="RefSeq" id="WP_111529640.1">
    <property type="nucleotide sequence ID" value="NZ_JBHRSG010000003.1"/>
</dbReference>
<dbReference type="GO" id="GO:0032259">
    <property type="term" value="P:methylation"/>
    <property type="evidence" value="ECO:0007669"/>
    <property type="project" value="UniProtKB-KW"/>
</dbReference>
<evidence type="ECO:0000256" key="5">
    <source>
        <dbReference type="ARBA" id="ARBA00022679"/>
    </source>
</evidence>
<dbReference type="InterPro" id="IPR029063">
    <property type="entry name" value="SAM-dependent_MTases_sf"/>
</dbReference>
<dbReference type="FunFam" id="3.40.50.150:FF:000010">
    <property type="entry name" value="Protein-L-isoaspartate O-methyltransferase"/>
    <property type="match status" value="1"/>
</dbReference>
<dbReference type="PANTHER" id="PTHR31299">
    <property type="entry name" value="ESTERASE, PUTATIVE (AFU_ORTHOLOGUE AFUA_1G05850)-RELATED"/>
    <property type="match status" value="1"/>
</dbReference>
<proteinExistence type="inferred from homology"/>
<feature type="region of interest" description="Disordered" evidence="8">
    <location>
        <begin position="212"/>
        <end position="231"/>
    </location>
</feature>
<evidence type="ECO:0000313" key="10">
    <source>
        <dbReference type="Proteomes" id="UP000249254"/>
    </source>
</evidence>
<evidence type="ECO:0000256" key="4">
    <source>
        <dbReference type="ARBA" id="ARBA00022603"/>
    </source>
</evidence>
<evidence type="ECO:0000256" key="3">
    <source>
        <dbReference type="ARBA" id="ARBA00022490"/>
    </source>
</evidence>
<dbReference type="PANTHER" id="PTHR31299:SF0">
    <property type="entry name" value="ESTERASE, PUTATIVE (AFU_ORTHOLOGUE AFUA_1G05850)-RELATED"/>
    <property type="match status" value="1"/>
</dbReference>
<evidence type="ECO:0000313" key="9">
    <source>
        <dbReference type="EMBL" id="RAK55892.1"/>
    </source>
</evidence>
<keyword evidence="6 7" id="KW-0949">S-adenosyl-L-methionine</keyword>
<evidence type="ECO:0000256" key="8">
    <source>
        <dbReference type="SAM" id="MobiDB-lite"/>
    </source>
</evidence>
<dbReference type="GO" id="GO:0005737">
    <property type="term" value="C:cytoplasm"/>
    <property type="evidence" value="ECO:0007669"/>
    <property type="project" value="UniProtKB-SubCell"/>
</dbReference>
<dbReference type="GO" id="GO:0030091">
    <property type="term" value="P:protein repair"/>
    <property type="evidence" value="ECO:0007669"/>
    <property type="project" value="UniProtKB-UniRule"/>
</dbReference>
<keyword evidence="5 7" id="KW-0808">Transferase</keyword>
<evidence type="ECO:0000256" key="6">
    <source>
        <dbReference type="ARBA" id="ARBA00022691"/>
    </source>
</evidence>
<reference evidence="10" key="1">
    <citation type="submission" date="2018-05" db="EMBL/GenBank/DDBJ databases">
        <authorList>
            <person name="Li X."/>
        </authorList>
    </citation>
    <scope>NUCLEOTIDE SEQUENCE [LARGE SCALE GENOMIC DNA]</scope>
    <source>
        <strain evidence="10">LX32</strain>
    </source>
</reference>
<dbReference type="EMBL" id="QFYQ01000001">
    <property type="protein sequence ID" value="RAK55892.1"/>
    <property type="molecule type" value="Genomic_DNA"/>
</dbReference>
<keyword evidence="3 7" id="KW-0963">Cytoplasm</keyword>
<dbReference type="HAMAP" id="MF_00090">
    <property type="entry name" value="PIMT"/>
    <property type="match status" value="1"/>
</dbReference>
<dbReference type="Gene3D" id="3.30.1870.10">
    <property type="entry name" value="EreA-like, domain 2"/>
    <property type="match status" value="1"/>
</dbReference>
<dbReference type="NCBIfam" id="TIGR00080">
    <property type="entry name" value="pimt"/>
    <property type="match status" value="1"/>
</dbReference>
<dbReference type="CDD" id="cd14728">
    <property type="entry name" value="Ere-like"/>
    <property type="match status" value="1"/>
</dbReference>
<comment type="subcellular location">
    <subcellularLocation>
        <location evidence="1 7">Cytoplasm</location>
    </subcellularLocation>
</comment>
<sequence length="666" mass="74137">MLDFAYARHRMVERQLAARGVGDRQVLDAMGEVPREAFVPDGMEEFAYEDSPLPIESGQTISQPYIVGLMIQAAGIRPGERVLEVGAGSGYAAAVMSRIAQAVYAIERHEPLTRLAQSRIDRLGYDNIHLKTGDGTRGWADAAPFDAILAAAGGPEVPAALKAQLAIGGRLVMPVGEEPRLQRLKKLTRISQAEFREEDLGEVTFVPLIGEQGWGEDEQRRPPEPRSFRAPSPAASIPKLIAHAAEPLPDLDDPAFGALFDRFAKAKVVLLGEASHGTSEFYRARAAITRRLIEHHGFKIVAVEADWPDAAHFDRYVRHLPPPKHDEPPFRRFPTWMWRNAEVEGFIEGLREWNLARAPDARAGFYGLDLYNLSASIRAVLDYLDRVDPQAGDIARQRYGCLTPWAKNPQSYGRMALSAGYRACEEGVVRTLTELLGNRPEYVKADGTAFLDAMGNARLVKNAEAYYRAMYYGSAESWNLRDTHMFETLCSILDSQGPDAKAVVWAHNSHIGDASKTEMGTEREELNIGQLCRERFGAEAALIGFGTHAGTVACASDWDEPMEVKPVNASLPDSYERLAHEAGVGRFLLDLREGAHDELRHRLLEPRLERFIGVIYRPETERWSHYVACSLPQQFDAYVWFDETTAVKPLLTEARPGAEETYPFGL</sequence>
<evidence type="ECO:0000256" key="1">
    <source>
        <dbReference type="ARBA" id="ARBA00004496"/>
    </source>
</evidence>
<feature type="active site" evidence="7">
    <location>
        <position position="62"/>
    </location>
</feature>
<dbReference type="InterPro" id="IPR007815">
    <property type="entry name" value="Emycin_Estase"/>
</dbReference>
<dbReference type="AlphaFoldDB" id="A0A328ALS9"/>
<dbReference type="EC" id="2.1.1.77" evidence="7"/>
<dbReference type="Proteomes" id="UP000249254">
    <property type="component" value="Unassembled WGS sequence"/>
</dbReference>
<dbReference type="CDD" id="cd02440">
    <property type="entry name" value="AdoMet_MTases"/>
    <property type="match status" value="1"/>
</dbReference>
<protein>
    <recommendedName>
        <fullName evidence="7">Protein-L-isoaspartate O-methyltransferase</fullName>
        <ecNumber evidence="7">2.1.1.77</ecNumber>
    </recommendedName>
    <alternativeName>
        <fullName evidence="7">L-isoaspartyl protein carboxyl methyltransferase</fullName>
    </alternativeName>
    <alternativeName>
        <fullName evidence="7">Protein L-isoaspartyl methyltransferase</fullName>
    </alternativeName>
    <alternativeName>
        <fullName evidence="7">Protein-beta-aspartate methyltransferase</fullName>
        <shortName evidence="7">PIMT</shortName>
    </alternativeName>
</protein>
<dbReference type="OrthoDB" id="9810066at2"/>
<dbReference type="Gene3D" id="3.40.1660.10">
    <property type="entry name" value="EreA-like (biosynthetic domain)"/>
    <property type="match status" value="1"/>
</dbReference>
<dbReference type="GO" id="GO:0046677">
    <property type="term" value="P:response to antibiotic"/>
    <property type="evidence" value="ECO:0007669"/>
    <property type="project" value="InterPro"/>
</dbReference>
<organism evidence="9 10">
    <name type="scientific">Phenylobacterium soli</name>
    <dbReference type="NCBI Taxonomy" id="2170551"/>
    <lineage>
        <taxon>Bacteria</taxon>
        <taxon>Pseudomonadati</taxon>
        <taxon>Pseudomonadota</taxon>
        <taxon>Alphaproteobacteria</taxon>
        <taxon>Caulobacterales</taxon>
        <taxon>Caulobacteraceae</taxon>
        <taxon>Phenylobacterium</taxon>
    </lineage>
</organism>
<keyword evidence="4 7" id="KW-0489">Methyltransferase</keyword>
<dbReference type="Gene3D" id="3.40.50.150">
    <property type="entry name" value="Vaccinia Virus protein VP39"/>
    <property type="match status" value="1"/>
</dbReference>
<dbReference type="InterPro" id="IPR052036">
    <property type="entry name" value="Hydrolase/PRTase-associated"/>
</dbReference>
<comment type="similarity">
    <text evidence="2 7">Belongs to the methyltransferase superfamily. L-isoaspartyl/D-aspartyl protein methyltransferase family.</text>
</comment>
<dbReference type="Pfam" id="PF05139">
    <property type="entry name" value="Erythro_esteras"/>
    <property type="match status" value="1"/>
</dbReference>
<dbReference type="Pfam" id="PF01135">
    <property type="entry name" value="PCMT"/>
    <property type="match status" value="1"/>
</dbReference>
<dbReference type="InterPro" id="IPR000682">
    <property type="entry name" value="PCMT"/>
</dbReference>
<name>A0A328ALS9_9CAUL</name>
<dbReference type="GO" id="GO:0004719">
    <property type="term" value="F:protein-L-isoaspartate (D-aspartate) O-methyltransferase activity"/>
    <property type="evidence" value="ECO:0007669"/>
    <property type="project" value="UniProtKB-UniRule"/>
</dbReference>
<feature type="compositionally biased region" description="Basic and acidic residues" evidence="8">
    <location>
        <begin position="217"/>
        <end position="227"/>
    </location>
</feature>
<comment type="caution">
    <text evidence="9">The sequence shown here is derived from an EMBL/GenBank/DDBJ whole genome shotgun (WGS) entry which is preliminary data.</text>
</comment>
<evidence type="ECO:0000256" key="2">
    <source>
        <dbReference type="ARBA" id="ARBA00005369"/>
    </source>
</evidence>
<dbReference type="NCBIfam" id="NF001453">
    <property type="entry name" value="PRK00312.1"/>
    <property type="match status" value="1"/>
</dbReference>
<accession>A0A328ALS9</accession>
<comment type="function">
    <text evidence="7">Catalyzes the methyl esterification of L-isoaspartyl residues in peptides and proteins that result from spontaneous decomposition of normal L-aspartyl and L-asparaginyl residues. It plays a role in the repair and/or degradation of damaged proteins.</text>
</comment>
<keyword evidence="10" id="KW-1185">Reference proteome</keyword>
<dbReference type="SUPFAM" id="SSF53335">
    <property type="entry name" value="S-adenosyl-L-methionine-dependent methyltransferases"/>
    <property type="match status" value="1"/>
</dbReference>
<gene>
    <name evidence="7" type="primary">pcm</name>
    <name evidence="9" type="ORF">DJ017_15950</name>
</gene>
<evidence type="ECO:0000256" key="7">
    <source>
        <dbReference type="HAMAP-Rule" id="MF_00090"/>
    </source>
</evidence>
<comment type="catalytic activity">
    <reaction evidence="7">
        <text>[protein]-L-isoaspartate + S-adenosyl-L-methionine = [protein]-L-isoaspartate alpha-methyl ester + S-adenosyl-L-homocysteine</text>
        <dbReference type="Rhea" id="RHEA:12705"/>
        <dbReference type="Rhea" id="RHEA-COMP:12143"/>
        <dbReference type="Rhea" id="RHEA-COMP:12144"/>
        <dbReference type="ChEBI" id="CHEBI:57856"/>
        <dbReference type="ChEBI" id="CHEBI:59789"/>
        <dbReference type="ChEBI" id="CHEBI:90596"/>
        <dbReference type="ChEBI" id="CHEBI:90598"/>
        <dbReference type="EC" id="2.1.1.77"/>
    </reaction>
</comment>
<dbReference type="SUPFAM" id="SSF159501">
    <property type="entry name" value="EreA/ChaN-like"/>
    <property type="match status" value="1"/>
</dbReference>